<accession>A0A0D4C0C1</accession>
<keyword evidence="2" id="KW-1185">Reference proteome</keyword>
<dbReference type="PATRIC" id="fig|1618207.4.peg.2386"/>
<evidence type="ECO:0000313" key="1">
    <source>
        <dbReference type="EMBL" id="AJT42018.1"/>
    </source>
</evidence>
<dbReference type="EMBL" id="CP011005">
    <property type="protein sequence ID" value="AJT42018.1"/>
    <property type="molecule type" value="Genomic_DNA"/>
</dbReference>
<organism evidence="1 2">
    <name type="scientific">Psychromicrobium lacuslunae</name>
    <dbReference type="NCBI Taxonomy" id="1618207"/>
    <lineage>
        <taxon>Bacteria</taxon>
        <taxon>Bacillati</taxon>
        <taxon>Actinomycetota</taxon>
        <taxon>Actinomycetes</taxon>
        <taxon>Micrococcales</taxon>
        <taxon>Micrococcaceae</taxon>
        <taxon>Psychromicrobium</taxon>
    </lineage>
</organism>
<evidence type="ECO:0000313" key="2">
    <source>
        <dbReference type="Proteomes" id="UP000061839"/>
    </source>
</evidence>
<protein>
    <submittedName>
        <fullName evidence="1">Uncharacterized protein</fullName>
    </submittedName>
</protein>
<dbReference type="STRING" id="1618207.UM93_11770"/>
<dbReference type="RefSeq" id="WP_045075771.1">
    <property type="nucleotide sequence ID" value="NZ_CP011005.1"/>
</dbReference>
<dbReference type="Proteomes" id="UP000061839">
    <property type="component" value="Chromosome"/>
</dbReference>
<proteinExistence type="predicted"/>
<name>A0A0D4C0C1_9MICC</name>
<dbReference type="AlphaFoldDB" id="A0A0D4C0C1"/>
<dbReference type="KEGG" id="ari:UM93_11770"/>
<sequence length="123" mass="14681">MGTSLNRDLRVEYMERWNTGISSASKQLKEEAVQLSYETGKGVRQGWFTAAIFENIETNNQPRCFLEIRSTREFFKVFFLNRLGTITQIFSFKSVDNKLFMLQLMDYTYSDETRRYDKMKPNW</sequence>
<dbReference type="OrthoDB" id="4544390at2"/>
<dbReference type="HOGENOM" id="CLU_2010541_0_0_11"/>
<reference evidence="1 2" key="1">
    <citation type="journal article" date="2015" name="Genome Announc.">
        <title>Complete Genome Sequencing of Protease-Producing Novel Arthrobacter sp. Strain IHBB 11108 Using PacBio Single-Molecule Real-Time Sequencing Technology.</title>
        <authorList>
            <person name="Kiran S."/>
            <person name="Swarnkar M.K."/>
            <person name="Pal M."/>
            <person name="Thakur R."/>
            <person name="Tewari R."/>
            <person name="Singh A.K."/>
            <person name="Gulati A."/>
        </authorList>
    </citation>
    <scope>NUCLEOTIDE SEQUENCE [LARGE SCALE GENOMIC DNA]</scope>
    <source>
        <strain evidence="1 2">IHBB 11108</strain>
    </source>
</reference>
<gene>
    <name evidence="1" type="ORF">UM93_11770</name>
</gene>